<dbReference type="EMBL" id="CP127295">
    <property type="protein sequence ID" value="WIY04122.1"/>
    <property type="molecule type" value="Genomic_DNA"/>
</dbReference>
<dbReference type="Pfam" id="PF01455">
    <property type="entry name" value="HupF_HypC"/>
    <property type="match status" value="1"/>
</dbReference>
<name>A0A9Y2JVK7_9PSEU</name>
<dbReference type="KEGG" id="amog:QRX60_09830"/>
<reference evidence="2 3" key="1">
    <citation type="submission" date="2023-06" db="EMBL/GenBank/DDBJ databases">
        <authorList>
            <person name="Oyuntsetseg B."/>
            <person name="Kim S.B."/>
        </authorList>
    </citation>
    <scope>NUCLEOTIDE SEQUENCE [LARGE SCALE GENOMIC DNA]</scope>
    <source>
        <strain evidence="2 3">4-36</strain>
    </source>
</reference>
<dbReference type="Gene3D" id="2.30.30.140">
    <property type="match status" value="1"/>
</dbReference>
<evidence type="ECO:0000313" key="2">
    <source>
        <dbReference type="EMBL" id="WIY04122.1"/>
    </source>
</evidence>
<evidence type="ECO:0000256" key="1">
    <source>
        <dbReference type="ARBA" id="ARBA00006018"/>
    </source>
</evidence>
<dbReference type="Proteomes" id="UP001239397">
    <property type="component" value="Chromosome"/>
</dbReference>
<evidence type="ECO:0000313" key="3">
    <source>
        <dbReference type="Proteomes" id="UP001239397"/>
    </source>
</evidence>
<dbReference type="InterPro" id="IPR001109">
    <property type="entry name" value="Hydrogenase_HupF/HypC"/>
</dbReference>
<dbReference type="RefSeq" id="WP_286000455.1">
    <property type="nucleotide sequence ID" value="NZ_CP127295.1"/>
</dbReference>
<gene>
    <name evidence="2" type="ORF">QRX60_09830</name>
</gene>
<proteinExistence type="inferred from homology"/>
<dbReference type="AlphaFoldDB" id="A0A9Y2JVK7"/>
<protein>
    <submittedName>
        <fullName evidence="2">HypC/HybG/HupF family hydrogenase formation chaperone</fullName>
    </submittedName>
</protein>
<dbReference type="SUPFAM" id="SSF159127">
    <property type="entry name" value="HupF/HypC-like"/>
    <property type="match status" value="1"/>
</dbReference>
<accession>A0A9Y2JVK7</accession>
<comment type="similarity">
    <text evidence="1">Belongs to the HupF/HypC family.</text>
</comment>
<organism evidence="2 3">
    <name type="scientific">Amycolatopsis mongoliensis</name>
    <dbReference type="NCBI Taxonomy" id="715475"/>
    <lineage>
        <taxon>Bacteria</taxon>
        <taxon>Bacillati</taxon>
        <taxon>Actinomycetota</taxon>
        <taxon>Actinomycetes</taxon>
        <taxon>Pseudonocardiales</taxon>
        <taxon>Pseudonocardiaceae</taxon>
        <taxon>Amycolatopsis</taxon>
    </lineage>
</organism>
<sequence>MSASDADREVGPVCHDGVCITCSDTAVEVTVVELLDLGFAVVDTGSGREEVSVALVSAGVGDRILVHAGEAIARLENTQPRS</sequence>
<keyword evidence="3" id="KW-1185">Reference proteome</keyword>